<keyword evidence="3" id="KW-0067">ATP-binding</keyword>
<dbReference type="CDD" id="cd00009">
    <property type="entry name" value="AAA"/>
    <property type="match status" value="1"/>
</dbReference>
<evidence type="ECO:0008006" key="5">
    <source>
        <dbReference type="Google" id="ProtNLM"/>
    </source>
</evidence>
<reference evidence="4" key="1">
    <citation type="journal article" date="2020" name="Nature">
        <title>Giant virus diversity and host interactions through global metagenomics.</title>
        <authorList>
            <person name="Schulz F."/>
            <person name="Roux S."/>
            <person name="Paez-Espino D."/>
            <person name="Jungbluth S."/>
            <person name="Walsh D.A."/>
            <person name="Denef V.J."/>
            <person name="McMahon K.D."/>
            <person name="Konstantinidis K.T."/>
            <person name="Eloe-Fadrosh E.A."/>
            <person name="Kyrpides N.C."/>
            <person name="Woyke T."/>
        </authorList>
    </citation>
    <scope>NUCLEOTIDE SEQUENCE</scope>
    <source>
        <strain evidence="4">GVMAG-M-3300009180-1</strain>
    </source>
</reference>
<evidence type="ECO:0000313" key="4">
    <source>
        <dbReference type="EMBL" id="QHT35321.1"/>
    </source>
</evidence>
<dbReference type="EMBL" id="MN739018">
    <property type="protein sequence ID" value="QHT35321.1"/>
    <property type="molecule type" value="Genomic_DNA"/>
</dbReference>
<name>A0A6C0F389_9ZZZZ</name>
<dbReference type="GO" id="GO:0005524">
    <property type="term" value="F:ATP binding"/>
    <property type="evidence" value="ECO:0007669"/>
    <property type="project" value="UniProtKB-KW"/>
</dbReference>
<dbReference type="Pfam" id="PF13177">
    <property type="entry name" value="DNA_pol3_delta2"/>
    <property type="match status" value="1"/>
</dbReference>
<keyword evidence="2" id="KW-0547">Nucleotide-binding</keyword>
<evidence type="ECO:0000256" key="1">
    <source>
        <dbReference type="ARBA" id="ARBA00022705"/>
    </source>
</evidence>
<sequence length="268" mass="31240">MEIHKQILEKLDYFHDSNRIPNIIFHGSSGTGKTTIVHYFLNKIYNSDKGKIKNNVMVVNCSHGKGIKFIREDLKFFAKANLQSTSGVKFKTIVLYNADSLTNDAQSALRRCIEQFSFNTRFFIVVENKHKLLNPIVSRFCEIHVPDHIVDGKTVNLHQYTLNKNMDLSVFYNAKTKWMQEFMDRTQMNSNVAISDASVTIYENGCSCLDLLDYIQGSAKWSEFDKSNVLMFFNKVKAEFRCEKMLLMYLLNFMFLRENREINKISFI</sequence>
<dbReference type="GO" id="GO:0003689">
    <property type="term" value="F:DNA clamp loader activity"/>
    <property type="evidence" value="ECO:0007669"/>
    <property type="project" value="TreeGrafter"/>
</dbReference>
<dbReference type="PANTHER" id="PTHR11669">
    <property type="entry name" value="REPLICATION FACTOR C / DNA POLYMERASE III GAMMA-TAU SUBUNIT"/>
    <property type="match status" value="1"/>
</dbReference>
<evidence type="ECO:0000256" key="3">
    <source>
        <dbReference type="ARBA" id="ARBA00022840"/>
    </source>
</evidence>
<dbReference type="AlphaFoldDB" id="A0A6C0F389"/>
<dbReference type="InterPro" id="IPR050238">
    <property type="entry name" value="DNA_Rep/Repair_Clamp_Loader"/>
</dbReference>
<accession>A0A6C0F389</accession>
<dbReference type="InterPro" id="IPR027417">
    <property type="entry name" value="P-loop_NTPase"/>
</dbReference>
<dbReference type="GO" id="GO:0006261">
    <property type="term" value="P:DNA-templated DNA replication"/>
    <property type="evidence" value="ECO:0007669"/>
    <property type="project" value="TreeGrafter"/>
</dbReference>
<dbReference type="GO" id="GO:0005663">
    <property type="term" value="C:DNA replication factor C complex"/>
    <property type="evidence" value="ECO:0007669"/>
    <property type="project" value="TreeGrafter"/>
</dbReference>
<dbReference type="SUPFAM" id="SSF52540">
    <property type="entry name" value="P-loop containing nucleoside triphosphate hydrolases"/>
    <property type="match status" value="1"/>
</dbReference>
<dbReference type="GO" id="GO:0006281">
    <property type="term" value="P:DNA repair"/>
    <property type="evidence" value="ECO:0007669"/>
    <property type="project" value="TreeGrafter"/>
</dbReference>
<dbReference type="PANTHER" id="PTHR11669:SF20">
    <property type="entry name" value="REPLICATION FACTOR C SUBUNIT 4"/>
    <property type="match status" value="1"/>
</dbReference>
<evidence type="ECO:0000256" key="2">
    <source>
        <dbReference type="ARBA" id="ARBA00022741"/>
    </source>
</evidence>
<proteinExistence type="predicted"/>
<keyword evidence="1" id="KW-0235">DNA replication</keyword>
<organism evidence="4">
    <name type="scientific">viral metagenome</name>
    <dbReference type="NCBI Taxonomy" id="1070528"/>
    <lineage>
        <taxon>unclassified sequences</taxon>
        <taxon>metagenomes</taxon>
        <taxon>organismal metagenomes</taxon>
    </lineage>
</organism>
<protein>
    <recommendedName>
        <fullName evidence="5">AAA+ ATPase domain-containing protein</fullName>
    </recommendedName>
</protein>
<dbReference type="Gene3D" id="3.40.50.300">
    <property type="entry name" value="P-loop containing nucleotide triphosphate hydrolases"/>
    <property type="match status" value="1"/>
</dbReference>